<dbReference type="EMBL" id="WOCE01000022">
    <property type="protein sequence ID" value="KAE9588656.1"/>
    <property type="molecule type" value="Genomic_DNA"/>
</dbReference>
<evidence type="ECO:0000313" key="2">
    <source>
        <dbReference type="Proteomes" id="UP000447434"/>
    </source>
</evidence>
<comment type="caution">
    <text evidence="1">The sequence shown here is derived from an EMBL/GenBank/DDBJ whole genome shotgun (WGS) entry which is preliminary data.</text>
</comment>
<keyword evidence="2" id="KW-1185">Reference proteome</keyword>
<sequence>MLYYGVHVPGMKECPREETNSDEVNVQFSRAFFNVYRFADVEIRSIYNIDVNNLYNDMIHVPLK</sequence>
<proteinExistence type="predicted"/>
<reference evidence="2" key="1">
    <citation type="journal article" date="2020" name="Nat. Commun.">
        <title>Genome sequence of the cluster root forming white lupin.</title>
        <authorList>
            <person name="Hufnagel B."/>
            <person name="Marques A."/>
            <person name="Soriano A."/>
            <person name="Marques L."/>
            <person name="Divol F."/>
            <person name="Doumas P."/>
            <person name="Sallet E."/>
            <person name="Mancinotti D."/>
            <person name="Carrere S."/>
            <person name="Marande W."/>
            <person name="Arribat S."/>
            <person name="Keller J."/>
            <person name="Huneau C."/>
            <person name="Blein T."/>
            <person name="Aime D."/>
            <person name="Laguerre M."/>
            <person name="Taylor J."/>
            <person name="Schubert V."/>
            <person name="Nelson M."/>
            <person name="Geu-Flores F."/>
            <person name="Crespi M."/>
            <person name="Gallardo-Guerrero K."/>
            <person name="Delaux P.-M."/>
            <person name="Salse J."/>
            <person name="Berges H."/>
            <person name="Guyot R."/>
            <person name="Gouzy J."/>
            <person name="Peret B."/>
        </authorList>
    </citation>
    <scope>NUCLEOTIDE SEQUENCE [LARGE SCALE GENOMIC DNA]</scope>
    <source>
        <strain evidence="2">cv. Amiga</strain>
    </source>
</reference>
<accession>A0A6A4N1V8</accession>
<organism evidence="1 2">
    <name type="scientific">Lupinus albus</name>
    <name type="common">White lupine</name>
    <name type="synonym">Lupinus termis</name>
    <dbReference type="NCBI Taxonomy" id="3870"/>
    <lineage>
        <taxon>Eukaryota</taxon>
        <taxon>Viridiplantae</taxon>
        <taxon>Streptophyta</taxon>
        <taxon>Embryophyta</taxon>
        <taxon>Tracheophyta</taxon>
        <taxon>Spermatophyta</taxon>
        <taxon>Magnoliopsida</taxon>
        <taxon>eudicotyledons</taxon>
        <taxon>Gunneridae</taxon>
        <taxon>Pentapetalae</taxon>
        <taxon>rosids</taxon>
        <taxon>fabids</taxon>
        <taxon>Fabales</taxon>
        <taxon>Fabaceae</taxon>
        <taxon>Papilionoideae</taxon>
        <taxon>50 kb inversion clade</taxon>
        <taxon>genistoids sensu lato</taxon>
        <taxon>core genistoids</taxon>
        <taxon>Genisteae</taxon>
        <taxon>Lupinus</taxon>
    </lineage>
</organism>
<dbReference type="Proteomes" id="UP000447434">
    <property type="component" value="Chromosome 22"/>
</dbReference>
<gene>
    <name evidence="1" type="ORF">Lalb_Chr22g0357661</name>
</gene>
<protein>
    <submittedName>
        <fullName evidence="1">Uncharacterized protein</fullName>
    </submittedName>
</protein>
<evidence type="ECO:0000313" key="1">
    <source>
        <dbReference type="EMBL" id="KAE9588656.1"/>
    </source>
</evidence>
<dbReference type="AlphaFoldDB" id="A0A6A4N1V8"/>
<name>A0A6A4N1V8_LUPAL</name>